<dbReference type="EMBL" id="BGPR01110154">
    <property type="protein sequence ID" value="GBM88235.1"/>
    <property type="molecule type" value="Genomic_DNA"/>
</dbReference>
<accession>A0A4Y2JEB4</accession>
<protein>
    <submittedName>
        <fullName evidence="1">Uncharacterized protein</fullName>
    </submittedName>
</protein>
<sequence length="139" mass="15968">MGRGQWRNSLHLRCQKPYRRFGKLSYPQKETKKALLTTEVHLGFPSGVTQGVKVTPLFPANTNRNGDKRVFYLIVVRSSDYRSCTFLPSLSSLVQKKKVGTFPVPPMRQADQYLSFTTCQRPPEMPYKFRGQKDLLSLP</sequence>
<proteinExistence type="predicted"/>
<reference evidence="1 2" key="1">
    <citation type="journal article" date="2019" name="Sci. Rep.">
        <title>Orb-weaving spider Araneus ventricosus genome elucidates the spidroin gene catalogue.</title>
        <authorList>
            <person name="Kono N."/>
            <person name="Nakamura H."/>
            <person name="Ohtoshi R."/>
            <person name="Moran D.A.P."/>
            <person name="Shinohara A."/>
            <person name="Yoshida Y."/>
            <person name="Fujiwara M."/>
            <person name="Mori M."/>
            <person name="Tomita M."/>
            <person name="Arakawa K."/>
        </authorList>
    </citation>
    <scope>NUCLEOTIDE SEQUENCE [LARGE SCALE GENOMIC DNA]</scope>
</reference>
<evidence type="ECO:0000313" key="1">
    <source>
        <dbReference type="EMBL" id="GBM88235.1"/>
    </source>
</evidence>
<organism evidence="1 2">
    <name type="scientific">Araneus ventricosus</name>
    <name type="common">Orbweaver spider</name>
    <name type="synonym">Epeira ventricosa</name>
    <dbReference type="NCBI Taxonomy" id="182803"/>
    <lineage>
        <taxon>Eukaryota</taxon>
        <taxon>Metazoa</taxon>
        <taxon>Ecdysozoa</taxon>
        <taxon>Arthropoda</taxon>
        <taxon>Chelicerata</taxon>
        <taxon>Arachnida</taxon>
        <taxon>Araneae</taxon>
        <taxon>Araneomorphae</taxon>
        <taxon>Entelegynae</taxon>
        <taxon>Araneoidea</taxon>
        <taxon>Araneidae</taxon>
        <taxon>Araneus</taxon>
    </lineage>
</organism>
<keyword evidence="2" id="KW-1185">Reference proteome</keyword>
<dbReference type="AlphaFoldDB" id="A0A4Y2JEB4"/>
<comment type="caution">
    <text evidence="1">The sequence shown here is derived from an EMBL/GenBank/DDBJ whole genome shotgun (WGS) entry which is preliminary data.</text>
</comment>
<dbReference type="Proteomes" id="UP000499080">
    <property type="component" value="Unassembled WGS sequence"/>
</dbReference>
<gene>
    <name evidence="1" type="ORF">AVEN_111905_1</name>
</gene>
<name>A0A4Y2JEB4_ARAVE</name>
<evidence type="ECO:0000313" key="2">
    <source>
        <dbReference type="Proteomes" id="UP000499080"/>
    </source>
</evidence>